<dbReference type="Pfam" id="PF06752">
    <property type="entry name" value="E_Pc_C"/>
    <property type="match status" value="1"/>
</dbReference>
<accession>U3D3M3</accession>
<keyword evidence="4 7" id="KW-0805">Transcription regulation</keyword>
<dbReference type="GO" id="GO:0140767">
    <property type="term" value="F:enzyme-substrate adaptor activity"/>
    <property type="evidence" value="ECO:0007669"/>
    <property type="project" value="Ensembl"/>
</dbReference>
<evidence type="ECO:0000256" key="6">
    <source>
        <dbReference type="ARBA" id="ARBA00023242"/>
    </source>
</evidence>
<evidence type="ECO:0000256" key="1">
    <source>
        <dbReference type="ARBA" id="ARBA00004123"/>
    </source>
</evidence>
<dbReference type="PANTHER" id="PTHR14898">
    <property type="entry name" value="ENHANCER OF POLYCOMB"/>
    <property type="match status" value="1"/>
</dbReference>
<feature type="region of interest" description="Disordered" evidence="8">
    <location>
        <begin position="335"/>
        <end position="360"/>
    </location>
</feature>
<organism evidence="13 14">
    <name type="scientific">Callithrix jacchus</name>
    <name type="common">White-tufted-ear marmoset</name>
    <name type="synonym">Simia Jacchus</name>
    <dbReference type="NCBI Taxonomy" id="9483"/>
    <lineage>
        <taxon>Eukaryota</taxon>
        <taxon>Metazoa</taxon>
        <taxon>Chordata</taxon>
        <taxon>Craniata</taxon>
        <taxon>Vertebrata</taxon>
        <taxon>Euteleostomi</taxon>
        <taxon>Mammalia</taxon>
        <taxon>Eutheria</taxon>
        <taxon>Euarchontoglires</taxon>
        <taxon>Primates</taxon>
        <taxon>Haplorrhini</taxon>
        <taxon>Platyrrhini</taxon>
        <taxon>Cebidae</taxon>
        <taxon>Callitrichinae</taxon>
        <taxon>Callithrix</taxon>
        <taxon>Callithrix</taxon>
    </lineage>
</organism>
<dbReference type="GO" id="GO:0000786">
    <property type="term" value="C:nucleosome"/>
    <property type="evidence" value="ECO:0007669"/>
    <property type="project" value="Ensembl"/>
</dbReference>
<dbReference type="eggNOG" id="KOG2261">
    <property type="taxonomic scope" value="Eukaryota"/>
</dbReference>
<evidence type="ECO:0000259" key="10">
    <source>
        <dbReference type="Pfam" id="PF10513"/>
    </source>
</evidence>
<sequence length="836" mass="93540">MSKLSFRARALDASKPLPVFRCEDLPDLHEYASINRAVPQMPTGMEKEEESEHHLQRAISAQQVYGEKRDNMVIPVPEAESNIAYYESIYPGEFKMPKQLIHIQPFSLDAEQPDYDLDSEDEVFVNKLKKKMDICPLQFEEMIDRLEKGSGQQPVSLQEAKLLLKEDDELIREVYEYWIKKRKNCRGPSLIPSVKQEKRDGSSTNDPYVAFRRRTEKMQTRKNRKNDEASYEKMLKLRRDLSRAVTILEMIKRREKSKRELLHLTLEIMEKRYNLGDYNGEIMSEVMAQRQPMKPTYAIPIIPITNSSQFKHQEAMDVKEFKVNKQDKADLIRPKRKYEKKPKVLPSSAAATPQQTSPAALPVFNAKDLNQYDFPSSDEEPLSQVLSGSSEAEEDNDPDGPFAFRRKTGCQYYAPHLDQTGNWPWTSPKDGGLGDVRYRYCLTTLTVPQRCIGFARRRVGRGGRVLLDRAHSDYDNVFHHLDLEMLSSPQHSPVNQFSNTSETNTSDKSFSKDLSQILVNIKSCRWRHFRPRTPSLHDSDNDELSCRKLYRSINRTGTAQPGTQTCSTSTQSKSSSGSAHFAFTAEQYQQHQQQLALMQKQQLAQIQQQQANSNSSTNTSQNLASNQQKSGFRLNVQGLERTLQGFVSKTLDSASAQFAASALVTSEQLMGFKMKDDVVLGIGVNGVLPASGVYKGLHLSSTTPTALVHTSPSTAGSALLQPSNMTQTSSSHSALSHQVTAANSATTQVLIGNNIRLTVPSSVATVNSIAPINARHIPRTLSAVPSSALKLAAAANCQVSKVPSSSSVDSVPRENHESEKPALNNIADNTVAMEVT</sequence>
<dbReference type="GeneID" id="100391598"/>
<reference evidence="13" key="3">
    <citation type="submission" date="2025-05" db="UniProtKB">
        <authorList>
            <consortium name="Ensembl"/>
        </authorList>
    </citation>
    <scope>IDENTIFICATION</scope>
</reference>
<dbReference type="RefSeq" id="XP_035163026.2">
    <property type="nucleotide sequence ID" value="XM_035307135.2"/>
</dbReference>
<evidence type="ECO:0000313" key="12">
    <source>
        <dbReference type="EMBL" id="JAB44188.1"/>
    </source>
</evidence>
<reference evidence="11" key="2">
    <citation type="journal article" date="2014" name="Gigascience">
        <title>De novo assembly of the common marmoset transcriptome from NextGen mRNA sequences.</title>
        <authorList>
            <person name="Maudhoo M.D."/>
            <person name="Ren D."/>
            <person name="Gradnigo J.S."/>
            <person name="Gibbs R.M."/>
            <person name="Lubker A.C."/>
            <person name="Moriyama E.N."/>
            <person name="French J.A."/>
            <person name="Norgren R.B.Jr."/>
        </authorList>
    </citation>
    <scope>NUCLEOTIDE SEQUENCE</scope>
    <source>
        <tissue evidence="11">Bladder</tissue>
        <tissue evidence="12">Cerebellum</tissue>
    </source>
</reference>
<reference evidence="13" key="1">
    <citation type="submission" date="2009-03" db="EMBL/GenBank/DDBJ databases">
        <authorList>
            <person name="Warren W."/>
            <person name="Ye L."/>
            <person name="Minx P."/>
            <person name="Worley K."/>
            <person name="Gibbs R."/>
            <person name="Wilson R.K."/>
        </authorList>
    </citation>
    <scope>NUCLEOTIDE SEQUENCE [LARGE SCALE GENOMIC DNA]</scope>
</reference>
<accession>U3CQH9</accession>
<evidence type="ECO:0000259" key="9">
    <source>
        <dbReference type="Pfam" id="PF06752"/>
    </source>
</evidence>
<feature type="region of interest" description="Disordered" evidence="8">
    <location>
        <begin position="802"/>
        <end position="836"/>
    </location>
</feature>
<evidence type="ECO:0000256" key="4">
    <source>
        <dbReference type="ARBA" id="ARBA00023015"/>
    </source>
</evidence>
<evidence type="ECO:0000313" key="13">
    <source>
        <dbReference type="Ensembl" id="ENSCJAP00000025135.3"/>
    </source>
</evidence>
<dbReference type="InterPro" id="IPR019542">
    <property type="entry name" value="Enhancer_polycomb-like_N"/>
</dbReference>
<evidence type="ECO:0000256" key="8">
    <source>
        <dbReference type="SAM" id="MobiDB-lite"/>
    </source>
</evidence>
<dbReference type="Bgee" id="ENSCJAG00000013637">
    <property type="expression patterns" value="Expressed in cerebellum and 6 other cell types or tissues"/>
</dbReference>
<keyword evidence="14" id="KW-1185">Reference proteome</keyword>
<comment type="subcellular location">
    <subcellularLocation>
        <location evidence="1 7">Nucleus</location>
    </subcellularLocation>
</comment>
<dbReference type="GO" id="GO:0000724">
    <property type="term" value="P:double-strand break repair via homologous recombination"/>
    <property type="evidence" value="ECO:0007669"/>
    <property type="project" value="Ensembl"/>
</dbReference>
<keyword evidence="3" id="KW-0156">Chromatin regulator</keyword>
<dbReference type="Ensembl" id="ENSCJAT00000026563.4">
    <property type="protein sequence ID" value="ENSCJAP00000025135.3"/>
    <property type="gene ID" value="ENSCJAG00000013637.5"/>
</dbReference>
<dbReference type="GeneTree" id="ENSGT00940000155003"/>
<dbReference type="GO" id="GO:0035092">
    <property type="term" value="P:sperm DNA condensation"/>
    <property type="evidence" value="ECO:0007669"/>
    <property type="project" value="Ensembl"/>
</dbReference>
<dbReference type="GO" id="GO:0035861">
    <property type="term" value="C:site of double-strand break"/>
    <property type="evidence" value="ECO:0007669"/>
    <property type="project" value="Ensembl"/>
</dbReference>
<name>F6UCG8_CALJA</name>
<gene>
    <name evidence="11 13" type="primary">EPC1</name>
</gene>
<dbReference type="EMBL" id="GAMT01008525">
    <property type="protein sequence ID" value="JAB03336.1"/>
    <property type="molecule type" value="mRNA"/>
</dbReference>
<evidence type="ECO:0000313" key="14">
    <source>
        <dbReference type="Proteomes" id="UP000008225"/>
    </source>
</evidence>
<dbReference type="GO" id="GO:0016604">
    <property type="term" value="C:nuclear body"/>
    <property type="evidence" value="ECO:0007669"/>
    <property type="project" value="Ensembl"/>
</dbReference>
<dbReference type="InterPro" id="IPR024943">
    <property type="entry name" value="Enhancer_polycomb"/>
</dbReference>
<evidence type="ECO:0000256" key="7">
    <source>
        <dbReference type="RuleBase" id="RU361124"/>
    </source>
</evidence>
<evidence type="ECO:0000256" key="5">
    <source>
        <dbReference type="ARBA" id="ARBA00023163"/>
    </source>
</evidence>
<evidence type="ECO:0000256" key="2">
    <source>
        <dbReference type="ARBA" id="ARBA00008035"/>
    </source>
</evidence>
<evidence type="ECO:0000313" key="11">
    <source>
        <dbReference type="EMBL" id="JAB03336.1"/>
    </source>
</evidence>
<feature type="compositionally biased region" description="Basic and acidic residues" evidence="8">
    <location>
        <begin position="811"/>
        <end position="820"/>
    </location>
</feature>
<dbReference type="CTD" id="80314"/>
<dbReference type="GO" id="GO:0031965">
    <property type="term" value="C:nuclear membrane"/>
    <property type="evidence" value="ECO:0007669"/>
    <property type="project" value="Ensembl"/>
</dbReference>
<dbReference type="GO" id="GO:0140463">
    <property type="term" value="F:chromatin-protein adaptor activity"/>
    <property type="evidence" value="ECO:0007669"/>
    <property type="project" value="Ensembl"/>
</dbReference>
<dbReference type="GO" id="GO:0032777">
    <property type="term" value="C:piccolo histone acetyltransferase complex"/>
    <property type="evidence" value="ECO:0007669"/>
    <property type="project" value="Ensembl"/>
</dbReference>
<evidence type="ECO:0000256" key="3">
    <source>
        <dbReference type="ARBA" id="ARBA00022853"/>
    </source>
</evidence>
<feature type="domain" description="Enhancer of polycomb C-terminal" evidence="9">
    <location>
        <begin position="582"/>
        <end position="836"/>
    </location>
</feature>
<dbReference type="GO" id="GO:0035267">
    <property type="term" value="C:NuA4 histone acetyltransferase complex"/>
    <property type="evidence" value="ECO:0007669"/>
    <property type="project" value="Ensembl"/>
</dbReference>
<dbReference type="GO" id="GO:0045944">
    <property type="term" value="P:positive regulation of transcription by RNA polymerase II"/>
    <property type="evidence" value="ECO:0007669"/>
    <property type="project" value="Ensembl"/>
</dbReference>
<feature type="domain" description="Enhancer of polycomb-like N-terminal" evidence="10">
    <location>
        <begin position="7"/>
        <end position="148"/>
    </location>
</feature>
<dbReference type="GO" id="GO:0006303">
    <property type="term" value="P:double-strand break repair via nonhomologous end joining"/>
    <property type="evidence" value="ECO:0007669"/>
    <property type="project" value="Ensembl"/>
</dbReference>
<accession>F6UCG8</accession>
<comment type="similarity">
    <text evidence="2 7">Belongs to the enhancer of polycomb family.</text>
</comment>
<dbReference type="OrthoDB" id="435275at2759"/>
<proteinExistence type="evidence at transcript level"/>
<dbReference type="GO" id="GO:0005730">
    <property type="term" value="C:nucleolus"/>
    <property type="evidence" value="ECO:0007669"/>
    <property type="project" value="Ensembl"/>
</dbReference>
<dbReference type="GO" id="GO:0051726">
    <property type="term" value="P:regulation of cell cycle"/>
    <property type="evidence" value="ECO:0007669"/>
    <property type="project" value="Ensembl"/>
</dbReference>
<dbReference type="GO" id="GO:1905168">
    <property type="term" value="P:positive regulation of double-strand break repair via homologous recombination"/>
    <property type="evidence" value="ECO:0007669"/>
    <property type="project" value="Ensembl"/>
</dbReference>
<dbReference type="OMA" id="RPKRRYE"/>
<dbReference type="Pfam" id="PF10513">
    <property type="entry name" value="EPL1"/>
    <property type="match status" value="1"/>
</dbReference>
<dbReference type="STRING" id="9483.ENSCJAP00000025135"/>
<dbReference type="GO" id="GO:0045814">
    <property type="term" value="P:negative regulation of gene expression, epigenetic"/>
    <property type="evidence" value="ECO:0007669"/>
    <property type="project" value="Ensembl"/>
</dbReference>
<protein>
    <recommendedName>
        <fullName evidence="7">Enhancer of polycomb homolog</fullName>
    </recommendedName>
</protein>
<keyword evidence="5 7" id="KW-0804">Transcription</keyword>
<keyword evidence="6 7" id="KW-0539">Nucleus</keyword>
<feature type="region of interest" description="Disordered" evidence="8">
    <location>
        <begin position="372"/>
        <end position="405"/>
    </location>
</feature>
<dbReference type="InterPro" id="IPR009607">
    <property type="entry name" value="Enhancer_polycomb_C"/>
</dbReference>
<feature type="compositionally biased region" description="Low complexity" evidence="8">
    <location>
        <begin position="346"/>
        <end position="360"/>
    </location>
</feature>
<dbReference type="AlphaFoldDB" id="F6UCG8"/>
<dbReference type="EMBL" id="GAMP01008567">
    <property type="protein sequence ID" value="JAB44188.1"/>
    <property type="molecule type" value="mRNA"/>
</dbReference>
<dbReference type="GO" id="GO:0000122">
    <property type="term" value="P:negative regulation of transcription by RNA polymerase II"/>
    <property type="evidence" value="ECO:0007669"/>
    <property type="project" value="Ensembl"/>
</dbReference>
<dbReference type="Proteomes" id="UP000008225">
    <property type="component" value="Chromosome 7"/>
</dbReference>
<feature type="region of interest" description="Disordered" evidence="8">
    <location>
        <begin position="490"/>
        <end position="509"/>
    </location>
</feature>